<dbReference type="Pfam" id="PF07690">
    <property type="entry name" value="MFS_1"/>
    <property type="match status" value="1"/>
</dbReference>
<keyword evidence="1" id="KW-0472">Membrane</keyword>
<feature type="transmembrane region" description="Helical" evidence="1">
    <location>
        <begin position="145"/>
        <end position="171"/>
    </location>
</feature>
<gene>
    <name evidence="2" type="ORF">SNE40_004941</name>
</gene>
<accession>A0AAN8Q1I6</accession>
<dbReference type="InterPro" id="IPR050327">
    <property type="entry name" value="Proton-linked_MCT"/>
</dbReference>
<name>A0AAN8Q1I6_PATCE</name>
<evidence type="ECO:0000313" key="3">
    <source>
        <dbReference type="Proteomes" id="UP001347796"/>
    </source>
</evidence>
<dbReference type="PANTHER" id="PTHR11360:SF251">
    <property type="entry name" value="MAJOR FACILITATOR SUPERFAMILY (MFS) PROFILE DOMAIN-CONTAINING PROTEIN"/>
    <property type="match status" value="1"/>
</dbReference>
<reference evidence="2 3" key="1">
    <citation type="submission" date="2024-01" db="EMBL/GenBank/DDBJ databases">
        <title>The genome of the rayed Mediterranean limpet Patella caerulea (Linnaeus, 1758).</title>
        <authorList>
            <person name="Anh-Thu Weber A."/>
            <person name="Halstead-Nussloch G."/>
        </authorList>
    </citation>
    <scope>NUCLEOTIDE SEQUENCE [LARGE SCALE GENOMIC DNA]</scope>
    <source>
        <strain evidence="2">AATW-2023a</strain>
        <tissue evidence="2">Whole specimen</tissue>
    </source>
</reference>
<evidence type="ECO:0008006" key="4">
    <source>
        <dbReference type="Google" id="ProtNLM"/>
    </source>
</evidence>
<feature type="transmembrane region" description="Helical" evidence="1">
    <location>
        <begin position="325"/>
        <end position="345"/>
    </location>
</feature>
<sequence length="462" mass="49890">MDTSIKTITDGKIGIDSEGNEENSLPRRLKFSTFKGESFTPPDGGWGWVVCMASVWVNGSVIATTNTYGIMYIAIETKFANDHDSIAFKASLVGPIALGMIFLLGIVAGILSDRIGIRPTGMIGAAMGAIGMLGSAFVEKLELLFITYGIILGFGAACMLSTYITILGHYFHKRLGIVNGIVTFGGGVITIVMSVVLPIVLREIGLRYTFILLSGQYVVSMGCAYTWKPLLKKVNDFGTGSNNKSCVDRYLNRRIWKCKGYVIWAVSLSVALLGFMVPYVHLFKYSQILFPESNGSYLVLCLNGAACVGKLVCGRLSDLHCINRIRLQQAAFTVLGIVTICIPFVSDYYSLIAVSLIIGSCDGFFICLIGPIVFDFLKPSDASQAVGFVIGMMAIPLSAGSPVAGALFDYLGSYNIAFHIAGIPPIVGALSMFAIPKKSIIDKEDKTHIVEGTFNLMRMLVL</sequence>
<keyword evidence="1" id="KW-1133">Transmembrane helix</keyword>
<dbReference type="SUPFAM" id="SSF103473">
    <property type="entry name" value="MFS general substrate transporter"/>
    <property type="match status" value="1"/>
</dbReference>
<dbReference type="Proteomes" id="UP001347796">
    <property type="component" value="Unassembled WGS sequence"/>
</dbReference>
<feature type="transmembrane region" description="Helical" evidence="1">
    <location>
        <begin position="351"/>
        <end position="374"/>
    </location>
</feature>
<feature type="transmembrane region" description="Helical" evidence="1">
    <location>
        <begin position="261"/>
        <end position="283"/>
    </location>
</feature>
<dbReference type="InterPro" id="IPR011701">
    <property type="entry name" value="MFS"/>
</dbReference>
<evidence type="ECO:0000313" key="2">
    <source>
        <dbReference type="EMBL" id="KAK6188846.1"/>
    </source>
</evidence>
<comment type="caution">
    <text evidence="2">The sequence shown here is derived from an EMBL/GenBank/DDBJ whole genome shotgun (WGS) entry which is preliminary data.</text>
</comment>
<feature type="transmembrane region" description="Helical" evidence="1">
    <location>
        <begin position="46"/>
        <end position="74"/>
    </location>
</feature>
<keyword evidence="1" id="KW-0812">Transmembrane</keyword>
<dbReference type="AlphaFoldDB" id="A0AAN8Q1I6"/>
<feature type="transmembrane region" description="Helical" evidence="1">
    <location>
        <begin position="386"/>
        <end position="408"/>
    </location>
</feature>
<dbReference type="InterPro" id="IPR036259">
    <property type="entry name" value="MFS_trans_sf"/>
</dbReference>
<dbReference type="PANTHER" id="PTHR11360">
    <property type="entry name" value="MONOCARBOXYLATE TRANSPORTER"/>
    <property type="match status" value="1"/>
</dbReference>
<dbReference type="GO" id="GO:0022857">
    <property type="term" value="F:transmembrane transporter activity"/>
    <property type="evidence" value="ECO:0007669"/>
    <property type="project" value="InterPro"/>
</dbReference>
<feature type="transmembrane region" description="Helical" evidence="1">
    <location>
        <begin position="117"/>
        <end position="138"/>
    </location>
</feature>
<feature type="transmembrane region" description="Helical" evidence="1">
    <location>
        <begin position="86"/>
        <end position="111"/>
    </location>
</feature>
<evidence type="ECO:0000256" key="1">
    <source>
        <dbReference type="SAM" id="Phobius"/>
    </source>
</evidence>
<feature type="transmembrane region" description="Helical" evidence="1">
    <location>
        <begin position="177"/>
        <end position="201"/>
    </location>
</feature>
<proteinExistence type="predicted"/>
<organism evidence="2 3">
    <name type="scientific">Patella caerulea</name>
    <name type="common">Rayed Mediterranean limpet</name>
    <dbReference type="NCBI Taxonomy" id="87958"/>
    <lineage>
        <taxon>Eukaryota</taxon>
        <taxon>Metazoa</taxon>
        <taxon>Spiralia</taxon>
        <taxon>Lophotrochozoa</taxon>
        <taxon>Mollusca</taxon>
        <taxon>Gastropoda</taxon>
        <taxon>Patellogastropoda</taxon>
        <taxon>Patelloidea</taxon>
        <taxon>Patellidae</taxon>
        <taxon>Patella</taxon>
    </lineage>
</organism>
<keyword evidence="3" id="KW-1185">Reference proteome</keyword>
<protein>
    <recommendedName>
        <fullName evidence="4">Monocarboxylate transporter 10</fullName>
    </recommendedName>
</protein>
<dbReference type="Gene3D" id="1.20.1250.20">
    <property type="entry name" value="MFS general substrate transporter like domains"/>
    <property type="match status" value="2"/>
</dbReference>
<feature type="transmembrane region" description="Helical" evidence="1">
    <location>
        <begin position="414"/>
        <end position="435"/>
    </location>
</feature>
<feature type="transmembrane region" description="Helical" evidence="1">
    <location>
        <begin position="295"/>
        <end position="313"/>
    </location>
</feature>
<dbReference type="EMBL" id="JAZGQO010000003">
    <property type="protein sequence ID" value="KAK6188846.1"/>
    <property type="molecule type" value="Genomic_DNA"/>
</dbReference>